<comment type="similarity">
    <text evidence="2">Belongs to the VPS26 family.</text>
</comment>
<organism evidence="8 9">
    <name type="scientific">Helobdella robusta</name>
    <name type="common">Californian leech</name>
    <dbReference type="NCBI Taxonomy" id="6412"/>
    <lineage>
        <taxon>Eukaryota</taxon>
        <taxon>Metazoa</taxon>
        <taxon>Spiralia</taxon>
        <taxon>Lophotrochozoa</taxon>
        <taxon>Annelida</taxon>
        <taxon>Clitellata</taxon>
        <taxon>Hirudinea</taxon>
        <taxon>Rhynchobdellida</taxon>
        <taxon>Glossiphoniidae</taxon>
        <taxon>Helobdella</taxon>
    </lineage>
</organism>
<dbReference type="Proteomes" id="UP000015101">
    <property type="component" value="Unassembled WGS sequence"/>
</dbReference>
<evidence type="ECO:0000256" key="4">
    <source>
        <dbReference type="ARBA" id="ARBA00067597"/>
    </source>
</evidence>
<dbReference type="OMA" id="CVTMPIT"/>
<dbReference type="FunFam" id="2.60.40.640:FF:000008">
    <property type="entry name" value="Down syndrome critical region protein 3"/>
    <property type="match status" value="1"/>
</dbReference>
<comment type="subunit">
    <text evidence="6">Component of the commander complex that is essential for endosomal recycling of transmembrane cargos; the commander complex is composed of the CCC subcomplex and the retriever subcomplex. Component of the heterotrimeric retriever complex consisting of VPS26C, VPS29 and VPS35L; within the complex interacts with VPS35L. Interacts with SNX17 (via C-terminus); the interaction is direct and associates SNX17 with the retriever complex. Interacts with SNX31; the interaction is direct.</text>
</comment>
<dbReference type="STRING" id="6412.T1FZ91"/>
<dbReference type="eggNOG" id="KOG2717">
    <property type="taxonomic scope" value="Eukaryota"/>
</dbReference>
<dbReference type="GeneID" id="20214139"/>
<dbReference type="FunFam" id="2.60.40.640:FF:000009">
    <property type="entry name" value="Down syndrome critical region protein 3"/>
    <property type="match status" value="1"/>
</dbReference>
<evidence type="ECO:0000313" key="7">
    <source>
        <dbReference type="EMBL" id="ESN96786.1"/>
    </source>
</evidence>
<dbReference type="Gene3D" id="2.60.40.640">
    <property type="match status" value="2"/>
</dbReference>
<dbReference type="InParanoid" id="T1FZ91"/>
<dbReference type="FunCoup" id="T1FZ91">
    <property type="interactions" value="1257"/>
</dbReference>
<dbReference type="InterPro" id="IPR028934">
    <property type="entry name" value="Vps26-related"/>
</dbReference>
<dbReference type="KEGG" id="hro:HELRODRAFT_67993"/>
<dbReference type="GO" id="GO:0005768">
    <property type="term" value="C:endosome"/>
    <property type="evidence" value="ECO:0000318"/>
    <property type="project" value="GO_Central"/>
</dbReference>
<keyword evidence="3" id="KW-0967">Endosome</keyword>
<dbReference type="RefSeq" id="XP_009025174.1">
    <property type="nucleotide sequence ID" value="XM_009026926.1"/>
</dbReference>
<dbReference type="GO" id="GO:0006886">
    <property type="term" value="P:intracellular protein transport"/>
    <property type="evidence" value="ECO:0000318"/>
    <property type="project" value="GO_Central"/>
</dbReference>
<dbReference type="HOGENOM" id="CLU_056829_0_0_1"/>
<sequence>MSSVIDIRLKRANKIYHENDILTGLVVISSKSESSHNGITLALDGTVNLQLSPKSVGTFEAFYNSIKPIPLISYTCELIKPGKLPSGTIEVPFEITLVPQNKTRPLYETYHGVFINIQYLITVDMKKSILSRDISKQCEFIMENGASRGEKACQMHIDFVLNPSSISSKDKAYLPSFEIVGSVDSTKCCITQPFTGNINVLKSNVSIRSIEIQLIRVETCGCAEGYARDATEIQNIQIADGDVCRGLDIPLYMVFPRLFTCPTLFTDNFKIEFEINIVIIFCNDHMVSENIPIRLSRY</sequence>
<dbReference type="InterPro" id="IPR014752">
    <property type="entry name" value="Arrestin-like_C"/>
</dbReference>
<evidence type="ECO:0000256" key="6">
    <source>
        <dbReference type="ARBA" id="ARBA00093474"/>
    </source>
</evidence>
<dbReference type="PANTHER" id="PTHR12233">
    <property type="entry name" value="VACUOLAR PROTEIN SORTING 26 RELATED"/>
    <property type="match status" value="1"/>
</dbReference>
<evidence type="ECO:0000313" key="8">
    <source>
        <dbReference type="EnsemblMetazoa" id="HelroP67993"/>
    </source>
</evidence>
<dbReference type="AlphaFoldDB" id="T1FZ91"/>
<gene>
    <name evidence="8" type="primary">20214139</name>
    <name evidence="7" type="ORF">HELRODRAFT_67993</name>
</gene>
<comment type="function">
    <text evidence="5">Component of the commander complex that is essential for endosomal recycling of transmembrane cargos; the commander complex is composed of the CCC subcomplex and the retriever subcomplex. Component of the retriever complex, which is a heterotrimeric complex related to retromer cargo-selective complex (CSC) and essential for retromer-independent retrieval and recycling of numerous cargos such as integrin alpha-5/beta-1 (ITGA5:ITGB1). The recruitment of the retriever complex to the endosomal membrane involves CCC and WASH complexes. In the endosomes, drives the retriever and recycling of NxxY-motif-containing cargo proteins by coupling to SNX17, a cargo essential for the homeostatic maintenance of numerous cell surface proteins associated with processes that include cell migration, cell adhesion, nutrient supply and cell signaling.</text>
</comment>
<dbReference type="EMBL" id="AMQM01001493">
    <property type="status" value="NOT_ANNOTATED_CDS"/>
    <property type="molecule type" value="Genomic_DNA"/>
</dbReference>
<evidence type="ECO:0000313" key="9">
    <source>
        <dbReference type="Proteomes" id="UP000015101"/>
    </source>
</evidence>
<accession>T1FZ91</accession>
<name>T1FZ91_HELRO</name>
<evidence type="ECO:0000256" key="1">
    <source>
        <dbReference type="ARBA" id="ARBA00004177"/>
    </source>
</evidence>
<dbReference type="Pfam" id="PF03643">
    <property type="entry name" value="Vps26"/>
    <property type="match status" value="1"/>
</dbReference>
<reference evidence="9" key="1">
    <citation type="submission" date="2012-12" db="EMBL/GenBank/DDBJ databases">
        <authorList>
            <person name="Hellsten U."/>
            <person name="Grimwood J."/>
            <person name="Chapman J.A."/>
            <person name="Shapiro H."/>
            <person name="Aerts A."/>
            <person name="Otillar R.P."/>
            <person name="Terry A.Y."/>
            <person name="Boore J.L."/>
            <person name="Simakov O."/>
            <person name="Marletaz F."/>
            <person name="Cho S.-J."/>
            <person name="Edsinger-Gonzales E."/>
            <person name="Havlak P."/>
            <person name="Kuo D.-H."/>
            <person name="Larsson T."/>
            <person name="Lv J."/>
            <person name="Arendt D."/>
            <person name="Savage R."/>
            <person name="Osoegawa K."/>
            <person name="de Jong P."/>
            <person name="Lindberg D.R."/>
            <person name="Seaver E.C."/>
            <person name="Weisblat D.A."/>
            <person name="Putnam N.H."/>
            <person name="Grigoriev I.V."/>
            <person name="Rokhsar D.S."/>
        </authorList>
    </citation>
    <scope>NUCLEOTIDE SEQUENCE</scope>
</reference>
<keyword evidence="9" id="KW-1185">Reference proteome</keyword>
<protein>
    <recommendedName>
        <fullName evidence="4">Vacuolar protein sorting-associated protein 26C</fullName>
    </recommendedName>
</protein>
<evidence type="ECO:0000256" key="5">
    <source>
        <dbReference type="ARBA" id="ARBA00093280"/>
    </source>
</evidence>
<reference evidence="8" key="3">
    <citation type="submission" date="2015-06" db="UniProtKB">
        <authorList>
            <consortium name="EnsemblMetazoa"/>
        </authorList>
    </citation>
    <scope>IDENTIFICATION</scope>
</reference>
<reference evidence="7 9" key="2">
    <citation type="journal article" date="2013" name="Nature">
        <title>Insights into bilaterian evolution from three spiralian genomes.</title>
        <authorList>
            <person name="Simakov O."/>
            <person name="Marletaz F."/>
            <person name="Cho S.J."/>
            <person name="Edsinger-Gonzales E."/>
            <person name="Havlak P."/>
            <person name="Hellsten U."/>
            <person name="Kuo D.H."/>
            <person name="Larsson T."/>
            <person name="Lv J."/>
            <person name="Arendt D."/>
            <person name="Savage R."/>
            <person name="Osoegawa K."/>
            <person name="de Jong P."/>
            <person name="Grimwood J."/>
            <person name="Chapman J.A."/>
            <person name="Shapiro H."/>
            <person name="Aerts A."/>
            <person name="Otillar R.P."/>
            <person name="Terry A.Y."/>
            <person name="Boore J.L."/>
            <person name="Grigoriev I.V."/>
            <person name="Lindberg D.R."/>
            <person name="Seaver E.C."/>
            <person name="Weisblat D.A."/>
            <person name="Putnam N.H."/>
            <person name="Rokhsar D.S."/>
        </authorList>
    </citation>
    <scope>NUCLEOTIDE SEQUENCE</scope>
</reference>
<dbReference type="OrthoDB" id="10263384at2759"/>
<proteinExistence type="inferred from homology"/>
<dbReference type="EMBL" id="KB097495">
    <property type="protein sequence ID" value="ESN96786.1"/>
    <property type="molecule type" value="Genomic_DNA"/>
</dbReference>
<evidence type="ECO:0000256" key="2">
    <source>
        <dbReference type="ARBA" id="ARBA00009100"/>
    </source>
</evidence>
<dbReference type="CTD" id="20214139"/>
<comment type="subcellular location">
    <subcellularLocation>
        <location evidence="1">Endosome</location>
    </subcellularLocation>
</comment>
<evidence type="ECO:0000256" key="3">
    <source>
        <dbReference type="ARBA" id="ARBA00022753"/>
    </source>
</evidence>
<dbReference type="EnsemblMetazoa" id="HelroT67993">
    <property type="protein sequence ID" value="HelroP67993"/>
    <property type="gene ID" value="HelroG67993"/>
</dbReference>